<evidence type="ECO:0000256" key="3">
    <source>
        <dbReference type="ARBA" id="ARBA00023082"/>
    </source>
</evidence>
<reference evidence="8" key="1">
    <citation type="journal article" date="2019" name="Int. J. Syst. Evol. Microbiol.">
        <title>The Global Catalogue of Microorganisms (GCM) 10K type strain sequencing project: providing services to taxonomists for standard genome sequencing and annotation.</title>
        <authorList>
            <consortium name="The Broad Institute Genomics Platform"/>
            <consortium name="The Broad Institute Genome Sequencing Center for Infectious Disease"/>
            <person name="Wu L."/>
            <person name="Ma J."/>
        </authorList>
    </citation>
    <scope>NUCLEOTIDE SEQUENCE [LARGE SCALE GENOMIC DNA]</scope>
    <source>
        <strain evidence="8">CGMCC 4.7144</strain>
    </source>
</reference>
<dbReference type="InterPro" id="IPR036388">
    <property type="entry name" value="WH-like_DNA-bd_sf"/>
</dbReference>
<evidence type="ECO:0000259" key="6">
    <source>
        <dbReference type="Pfam" id="PF04542"/>
    </source>
</evidence>
<protein>
    <submittedName>
        <fullName evidence="7">RNA polymerase sigma factor</fullName>
    </submittedName>
</protein>
<dbReference type="PANTHER" id="PTHR43133">
    <property type="entry name" value="RNA POLYMERASE ECF-TYPE SIGMA FACTO"/>
    <property type="match status" value="1"/>
</dbReference>
<dbReference type="RefSeq" id="WP_377510233.1">
    <property type="nucleotide sequence ID" value="NZ_JBHSQS010000006.1"/>
</dbReference>
<dbReference type="NCBIfam" id="TIGR02937">
    <property type="entry name" value="sigma70-ECF"/>
    <property type="match status" value="1"/>
</dbReference>
<dbReference type="InterPro" id="IPR007627">
    <property type="entry name" value="RNA_pol_sigma70_r2"/>
</dbReference>
<dbReference type="Gene3D" id="1.10.10.10">
    <property type="entry name" value="Winged helix-like DNA-binding domain superfamily/Winged helix DNA-binding domain"/>
    <property type="match status" value="1"/>
</dbReference>
<name>A0ABW1H4M3_9ACTN</name>
<gene>
    <name evidence="7" type="ORF">ACFQGL_12395</name>
</gene>
<dbReference type="PANTHER" id="PTHR43133:SF8">
    <property type="entry name" value="RNA POLYMERASE SIGMA FACTOR HI_1459-RELATED"/>
    <property type="match status" value="1"/>
</dbReference>
<sequence length="202" mass="22306">MPGPDVAADAPPVPPVPPTDRAALLAACLSRAQSGETDALDTVVRELNPLLWHVARSQGLAADEAADVVQTTWLELLRRLSEIRSPRALTAWLVTTTRREAWRVRELSRRPPPQADPALPAAADLDDRLLTDERDQALWRQVQRLPTRCQRLLRVLAQVDRPDYAVVADAMGMPRGSIGPTRGRCLAKLRTLLQADPVWGMP</sequence>
<comment type="similarity">
    <text evidence="1">Belongs to the sigma-70 factor family. ECF subfamily.</text>
</comment>
<dbReference type="SUPFAM" id="SSF88659">
    <property type="entry name" value="Sigma3 and sigma4 domains of RNA polymerase sigma factors"/>
    <property type="match status" value="1"/>
</dbReference>
<evidence type="ECO:0000256" key="5">
    <source>
        <dbReference type="ARBA" id="ARBA00023163"/>
    </source>
</evidence>
<evidence type="ECO:0000256" key="2">
    <source>
        <dbReference type="ARBA" id="ARBA00023015"/>
    </source>
</evidence>
<dbReference type="Proteomes" id="UP001596226">
    <property type="component" value="Unassembled WGS sequence"/>
</dbReference>
<dbReference type="Pfam" id="PF04542">
    <property type="entry name" value="Sigma70_r2"/>
    <property type="match status" value="1"/>
</dbReference>
<dbReference type="SUPFAM" id="SSF88946">
    <property type="entry name" value="Sigma2 domain of RNA polymerase sigma factors"/>
    <property type="match status" value="1"/>
</dbReference>
<feature type="domain" description="RNA polymerase sigma-70 region 2" evidence="6">
    <location>
        <begin position="44"/>
        <end position="101"/>
    </location>
</feature>
<comment type="caution">
    <text evidence="7">The sequence shown here is derived from an EMBL/GenBank/DDBJ whole genome shotgun (WGS) entry which is preliminary data.</text>
</comment>
<proteinExistence type="inferred from homology"/>
<keyword evidence="3" id="KW-0731">Sigma factor</keyword>
<organism evidence="7 8">
    <name type="scientific">Micromonospora vulcania</name>
    <dbReference type="NCBI Taxonomy" id="1441873"/>
    <lineage>
        <taxon>Bacteria</taxon>
        <taxon>Bacillati</taxon>
        <taxon>Actinomycetota</taxon>
        <taxon>Actinomycetes</taxon>
        <taxon>Micromonosporales</taxon>
        <taxon>Micromonosporaceae</taxon>
        <taxon>Micromonospora</taxon>
    </lineage>
</organism>
<evidence type="ECO:0000313" key="8">
    <source>
        <dbReference type="Proteomes" id="UP001596226"/>
    </source>
</evidence>
<evidence type="ECO:0000256" key="1">
    <source>
        <dbReference type="ARBA" id="ARBA00010641"/>
    </source>
</evidence>
<keyword evidence="4" id="KW-0238">DNA-binding</keyword>
<dbReference type="EMBL" id="JBHSQS010000006">
    <property type="protein sequence ID" value="MFC5924143.1"/>
    <property type="molecule type" value="Genomic_DNA"/>
</dbReference>
<evidence type="ECO:0000313" key="7">
    <source>
        <dbReference type="EMBL" id="MFC5924143.1"/>
    </source>
</evidence>
<dbReference type="InterPro" id="IPR014284">
    <property type="entry name" value="RNA_pol_sigma-70_dom"/>
</dbReference>
<dbReference type="InterPro" id="IPR013324">
    <property type="entry name" value="RNA_pol_sigma_r3/r4-like"/>
</dbReference>
<dbReference type="InterPro" id="IPR013325">
    <property type="entry name" value="RNA_pol_sigma_r2"/>
</dbReference>
<keyword evidence="2" id="KW-0805">Transcription regulation</keyword>
<accession>A0ABW1H4M3</accession>
<keyword evidence="5" id="KW-0804">Transcription</keyword>
<keyword evidence="8" id="KW-1185">Reference proteome</keyword>
<evidence type="ECO:0000256" key="4">
    <source>
        <dbReference type="ARBA" id="ARBA00023125"/>
    </source>
</evidence>
<dbReference type="InterPro" id="IPR039425">
    <property type="entry name" value="RNA_pol_sigma-70-like"/>
</dbReference>
<dbReference type="Gene3D" id="1.10.1740.10">
    <property type="match status" value="1"/>
</dbReference>